<organism evidence="1 2">
    <name type="scientific">Prunus dulcis</name>
    <name type="common">Almond</name>
    <name type="synonym">Amygdalus dulcis</name>
    <dbReference type="NCBI Taxonomy" id="3755"/>
    <lineage>
        <taxon>Eukaryota</taxon>
        <taxon>Viridiplantae</taxon>
        <taxon>Streptophyta</taxon>
        <taxon>Embryophyta</taxon>
        <taxon>Tracheophyta</taxon>
        <taxon>Spermatophyta</taxon>
        <taxon>Magnoliopsida</taxon>
        <taxon>eudicotyledons</taxon>
        <taxon>Gunneridae</taxon>
        <taxon>Pentapetalae</taxon>
        <taxon>rosids</taxon>
        <taxon>fabids</taxon>
        <taxon>Rosales</taxon>
        <taxon>Rosaceae</taxon>
        <taxon>Amygdaloideae</taxon>
        <taxon>Amygdaleae</taxon>
        <taxon>Prunus</taxon>
    </lineage>
</organism>
<evidence type="ECO:0000313" key="2">
    <source>
        <dbReference type="Proteomes" id="UP000327085"/>
    </source>
</evidence>
<gene>
    <name evidence="1" type="ORF">ALMOND_2B014841</name>
</gene>
<dbReference type="Gramene" id="VVA19030">
    <property type="protein sequence ID" value="VVA19030"/>
    <property type="gene ID" value="Prudul26B014841"/>
</dbReference>
<dbReference type="InParanoid" id="A0A5E4EV67"/>
<dbReference type="EMBL" id="CABIKO010000034">
    <property type="protein sequence ID" value="VVA19030.1"/>
    <property type="molecule type" value="Genomic_DNA"/>
</dbReference>
<name>A0A5E4EV67_PRUDU</name>
<accession>A0A5E4EV67</accession>
<reference evidence="2" key="1">
    <citation type="journal article" date="2020" name="Plant J.">
        <title>Transposons played a major role in the diversification between the closely related almond and peach genomes: results from the almond genome sequence.</title>
        <authorList>
            <person name="Alioto T."/>
            <person name="Alexiou K.G."/>
            <person name="Bardil A."/>
            <person name="Barteri F."/>
            <person name="Castanera R."/>
            <person name="Cruz F."/>
            <person name="Dhingra A."/>
            <person name="Duval H."/>
            <person name="Fernandez I Marti A."/>
            <person name="Frias L."/>
            <person name="Galan B."/>
            <person name="Garcia J.L."/>
            <person name="Howad W."/>
            <person name="Gomez-Garrido J."/>
            <person name="Gut M."/>
            <person name="Julca I."/>
            <person name="Morata J."/>
            <person name="Puigdomenech P."/>
            <person name="Ribeca P."/>
            <person name="Rubio Cabetas M.J."/>
            <person name="Vlasova A."/>
            <person name="Wirthensohn M."/>
            <person name="Garcia-Mas J."/>
            <person name="Gabaldon T."/>
            <person name="Casacuberta J.M."/>
            <person name="Arus P."/>
        </authorList>
    </citation>
    <scope>NUCLEOTIDE SEQUENCE [LARGE SCALE GENOMIC DNA]</scope>
    <source>
        <strain evidence="2">cv. Texas</strain>
    </source>
</reference>
<proteinExistence type="predicted"/>
<dbReference type="Proteomes" id="UP000327085">
    <property type="component" value="Chromosome 3"/>
</dbReference>
<dbReference type="AlphaFoldDB" id="A0A5E4EV67"/>
<sequence length="82" mass="9081">MCPCSKAIIPRFLRNRIRLEEEVAVLLAKQKKLWALLVVVSALDLVQLVSALHLEQIVNALNLEQVVSALDLEHGVSALDLV</sequence>
<evidence type="ECO:0000313" key="1">
    <source>
        <dbReference type="EMBL" id="VVA19030.1"/>
    </source>
</evidence>
<protein>
    <submittedName>
        <fullName evidence="1">Uncharacterized protein</fullName>
    </submittedName>
</protein>